<protein>
    <submittedName>
        <fullName evidence="1">Uncharacterized protein</fullName>
    </submittedName>
</protein>
<proteinExistence type="predicted"/>
<keyword evidence="2" id="KW-1185">Reference proteome</keyword>
<organism evidence="1 2">
    <name type="scientific">Cercopithifilaria johnstoni</name>
    <dbReference type="NCBI Taxonomy" id="2874296"/>
    <lineage>
        <taxon>Eukaryota</taxon>
        <taxon>Metazoa</taxon>
        <taxon>Ecdysozoa</taxon>
        <taxon>Nematoda</taxon>
        <taxon>Chromadorea</taxon>
        <taxon>Rhabditida</taxon>
        <taxon>Spirurina</taxon>
        <taxon>Spiruromorpha</taxon>
        <taxon>Filarioidea</taxon>
        <taxon>Onchocercidae</taxon>
        <taxon>Cercopithifilaria</taxon>
    </lineage>
</organism>
<dbReference type="Proteomes" id="UP000746747">
    <property type="component" value="Unassembled WGS sequence"/>
</dbReference>
<feature type="non-terminal residue" evidence="1">
    <location>
        <position position="31"/>
    </location>
</feature>
<name>A0A8J2M9T7_9BILA</name>
<sequence>MVVVFIINDVDVDGAVDSSDGGGGCGNDIEM</sequence>
<evidence type="ECO:0000313" key="1">
    <source>
        <dbReference type="EMBL" id="CAG9537641.1"/>
    </source>
</evidence>
<gene>
    <name evidence="1" type="ORF">CJOHNSTONI_LOCUS7431</name>
</gene>
<accession>A0A8J2M9T7</accession>
<comment type="caution">
    <text evidence="1">The sequence shown here is derived from an EMBL/GenBank/DDBJ whole genome shotgun (WGS) entry which is preliminary data.</text>
</comment>
<evidence type="ECO:0000313" key="2">
    <source>
        <dbReference type="Proteomes" id="UP000746747"/>
    </source>
</evidence>
<dbReference type="AlphaFoldDB" id="A0A8J2M9T7"/>
<dbReference type="EMBL" id="CAKAEH010001568">
    <property type="protein sequence ID" value="CAG9537641.1"/>
    <property type="molecule type" value="Genomic_DNA"/>
</dbReference>
<reference evidence="1" key="1">
    <citation type="submission" date="2021-09" db="EMBL/GenBank/DDBJ databases">
        <authorList>
            <consortium name="Pathogen Informatics"/>
        </authorList>
    </citation>
    <scope>NUCLEOTIDE SEQUENCE</scope>
</reference>